<dbReference type="EMBL" id="NCSJ02000071">
    <property type="protein sequence ID" value="RFU31648.1"/>
    <property type="molecule type" value="Genomic_DNA"/>
</dbReference>
<keyword evidence="3" id="KW-1185">Reference proteome</keyword>
<dbReference type="OrthoDB" id="10550707at2759"/>
<feature type="region of interest" description="Disordered" evidence="1">
    <location>
        <begin position="177"/>
        <end position="259"/>
    </location>
</feature>
<dbReference type="AlphaFoldDB" id="A0A3E2HE14"/>
<reference evidence="2 3" key="1">
    <citation type="submission" date="2018-05" db="EMBL/GenBank/DDBJ databases">
        <title>Draft genome sequence of Scytalidium lignicola DSM 105466, a ubiquitous saprotrophic fungus.</title>
        <authorList>
            <person name="Buettner E."/>
            <person name="Gebauer A.M."/>
            <person name="Hofrichter M."/>
            <person name="Liers C."/>
            <person name="Kellner H."/>
        </authorList>
    </citation>
    <scope>NUCLEOTIDE SEQUENCE [LARGE SCALE GENOMIC DNA]</scope>
    <source>
        <strain evidence="2 3">DSM 105466</strain>
    </source>
</reference>
<evidence type="ECO:0000313" key="3">
    <source>
        <dbReference type="Proteomes" id="UP000258309"/>
    </source>
</evidence>
<name>A0A3E2HE14_SCYLI</name>
<organism evidence="2 3">
    <name type="scientific">Scytalidium lignicola</name>
    <name type="common">Hyphomycete</name>
    <dbReference type="NCBI Taxonomy" id="5539"/>
    <lineage>
        <taxon>Eukaryota</taxon>
        <taxon>Fungi</taxon>
        <taxon>Dikarya</taxon>
        <taxon>Ascomycota</taxon>
        <taxon>Pezizomycotina</taxon>
        <taxon>Leotiomycetes</taxon>
        <taxon>Leotiomycetes incertae sedis</taxon>
        <taxon>Scytalidium</taxon>
    </lineage>
</organism>
<dbReference type="Proteomes" id="UP000258309">
    <property type="component" value="Unassembled WGS sequence"/>
</dbReference>
<feature type="compositionally biased region" description="Low complexity" evidence="1">
    <location>
        <begin position="209"/>
        <end position="228"/>
    </location>
</feature>
<feature type="non-terminal residue" evidence="2">
    <location>
        <position position="1"/>
    </location>
</feature>
<feature type="compositionally biased region" description="Basic and acidic residues" evidence="1">
    <location>
        <begin position="246"/>
        <end position="259"/>
    </location>
</feature>
<evidence type="ECO:0000313" key="2">
    <source>
        <dbReference type="EMBL" id="RFU31648.1"/>
    </source>
</evidence>
<comment type="caution">
    <text evidence="2">The sequence shown here is derived from an EMBL/GenBank/DDBJ whole genome shotgun (WGS) entry which is preliminary data.</text>
</comment>
<accession>A0A3E2HE14</accession>
<protein>
    <submittedName>
        <fullName evidence="2">Uncharacterized protein</fullName>
    </submittedName>
</protein>
<gene>
    <name evidence="2" type="ORF">B7463_g4664</name>
</gene>
<sequence length="259" mass="29741">MDERVGDCEQRKEMTFYLHETPVPSQPQNMLPALEETTNMVQRAFLQLDIGDISRDVELLNIANNSTGEFVHNRVDLTYGDHHDHGGIVPSPAQTITTTTAYDKVKPKLSLTPNGLEFRPKFQRKTMAQIWEEKRQQYVESKRILAERARLVAEWELCLERQRQEIQAVRDRKWAERKAMGEPDSITGYKGTAFLRPARPLRDKRASRARASTSASLSAVDSAALARRSSIDSESVARPPQGQKRRREESPEMIDEYRY</sequence>
<evidence type="ECO:0000256" key="1">
    <source>
        <dbReference type="SAM" id="MobiDB-lite"/>
    </source>
</evidence>
<proteinExistence type="predicted"/>
<feature type="non-terminal residue" evidence="2">
    <location>
        <position position="259"/>
    </location>
</feature>